<dbReference type="Proteomes" id="UP000054018">
    <property type="component" value="Unassembled WGS sequence"/>
</dbReference>
<keyword evidence="2" id="KW-1185">Reference proteome</keyword>
<gene>
    <name evidence="1" type="ORF">PISMIDRAFT_685538</name>
</gene>
<dbReference type="HOGENOM" id="CLU_2850553_0_0_1"/>
<dbReference type="EMBL" id="KN833836">
    <property type="protein sequence ID" value="KIK17166.1"/>
    <property type="molecule type" value="Genomic_DNA"/>
</dbReference>
<accession>A0A0C9YKH1</accession>
<name>A0A0C9YKH1_9AGAM</name>
<evidence type="ECO:0000313" key="1">
    <source>
        <dbReference type="EMBL" id="KIK17166.1"/>
    </source>
</evidence>
<protein>
    <submittedName>
        <fullName evidence="1">Uncharacterized protein</fullName>
    </submittedName>
</protein>
<proteinExistence type="predicted"/>
<dbReference type="AlphaFoldDB" id="A0A0C9YKH1"/>
<organism evidence="1 2">
    <name type="scientific">Pisolithus microcarpus 441</name>
    <dbReference type="NCBI Taxonomy" id="765257"/>
    <lineage>
        <taxon>Eukaryota</taxon>
        <taxon>Fungi</taxon>
        <taxon>Dikarya</taxon>
        <taxon>Basidiomycota</taxon>
        <taxon>Agaricomycotina</taxon>
        <taxon>Agaricomycetes</taxon>
        <taxon>Agaricomycetidae</taxon>
        <taxon>Boletales</taxon>
        <taxon>Sclerodermatineae</taxon>
        <taxon>Pisolithaceae</taxon>
        <taxon>Pisolithus</taxon>
    </lineage>
</organism>
<sequence>MFLETAQKVHPKIVPIFDDTTIGCCWTYSEISETTFSGPLLCSFGLLIRRGETTHLSWKRCLAHE</sequence>
<reference evidence="2" key="2">
    <citation type="submission" date="2015-01" db="EMBL/GenBank/DDBJ databases">
        <title>Evolutionary Origins and Diversification of the Mycorrhizal Mutualists.</title>
        <authorList>
            <consortium name="DOE Joint Genome Institute"/>
            <consortium name="Mycorrhizal Genomics Consortium"/>
            <person name="Kohler A."/>
            <person name="Kuo A."/>
            <person name="Nagy L.G."/>
            <person name="Floudas D."/>
            <person name="Copeland A."/>
            <person name="Barry K.W."/>
            <person name="Cichocki N."/>
            <person name="Veneault-Fourrey C."/>
            <person name="LaButti K."/>
            <person name="Lindquist E.A."/>
            <person name="Lipzen A."/>
            <person name="Lundell T."/>
            <person name="Morin E."/>
            <person name="Murat C."/>
            <person name="Riley R."/>
            <person name="Ohm R."/>
            <person name="Sun H."/>
            <person name="Tunlid A."/>
            <person name="Henrissat B."/>
            <person name="Grigoriev I.V."/>
            <person name="Hibbett D.S."/>
            <person name="Martin F."/>
        </authorList>
    </citation>
    <scope>NUCLEOTIDE SEQUENCE [LARGE SCALE GENOMIC DNA]</scope>
    <source>
        <strain evidence="2">441</strain>
    </source>
</reference>
<reference evidence="1 2" key="1">
    <citation type="submission" date="2014-04" db="EMBL/GenBank/DDBJ databases">
        <authorList>
            <consortium name="DOE Joint Genome Institute"/>
            <person name="Kuo A."/>
            <person name="Kohler A."/>
            <person name="Costa M.D."/>
            <person name="Nagy L.G."/>
            <person name="Floudas D."/>
            <person name="Copeland A."/>
            <person name="Barry K.W."/>
            <person name="Cichocki N."/>
            <person name="Veneault-Fourrey C."/>
            <person name="LaButti K."/>
            <person name="Lindquist E.A."/>
            <person name="Lipzen A."/>
            <person name="Lundell T."/>
            <person name="Morin E."/>
            <person name="Murat C."/>
            <person name="Sun H."/>
            <person name="Tunlid A."/>
            <person name="Henrissat B."/>
            <person name="Grigoriev I.V."/>
            <person name="Hibbett D.S."/>
            <person name="Martin F."/>
            <person name="Nordberg H.P."/>
            <person name="Cantor M.N."/>
            <person name="Hua S.X."/>
        </authorList>
    </citation>
    <scope>NUCLEOTIDE SEQUENCE [LARGE SCALE GENOMIC DNA]</scope>
    <source>
        <strain evidence="1 2">441</strain>
    </source>
</reference>
<evidence type="ECO:0000313" key="2">
    <source>
        <dbReference type="Proteomes" id="UP000054018"/>
    </source>
</evidence>